<evidence type="ECO:0000313" key="11">
    <source>
        <dbReference type="Proteomes" id="UP000036338"/>
    </source>
</evidence>
<feature type="domain" description="Glucose-methanol-choline oxidoreductase N-terminal" evidence="8">
    <location>
        <begin position="80"/>
        <end position="103"/>
    </location>
</feature>
<proteinExistence type="inferred from homology"/>
<protein>
    <recommendedName>
        <fullName evidence="8 9">Glucose-methanol-choline oxidoreductase N-terminal domain-containing protein</fullName>
    </recommendedName>
</protein>
<sequence length="506" mass="54707">MDAYDYIVVGAGSSGCVIAARLSEDSRVRVLLLEAGPRDDDPNIAAPSGWPSLWNTPVDYGYSTVPQAHTAGRSHYWPRGRTLGGSSAINGMIYVRGHRSDYDAWAYQGCLGWDYESVLPYFRKSEDHEGGEDRYHGVGGPLHVSRNRDPNPICEAAIEAAVQAGFARNEDCNGEVIDGAGYCHLTIKDGVRQSTAQAFLSPVRDRANLTVKTGSCVEKLILLGDRCVGVRYREGTSVIDAMAESEVIVSGGAIASPQLLLLSGIGPADELARVGIRATHHLPGVGKNLQDHLLCSVIFEASRPIPAPRNNLLESQLFCRSDKRRIGPDLQPLFMHVPYYAPGFEGPANAWTLCAGLVRPASRGEIRLASNDPGAPPVLDPRYLSEQSDLERLAKAVQICRDIGNRPAFDEWRAREVLPGPDGDDDAALREYVRRACMTYHHMAGTCKMGIGADAVVDPELRVRGLTGLRVADASIMPDVVSGNTNAPTIMIGEKAADLIKKSQGK</sequence>
<dbReference type="SUPFAM" id="SSF51905">
    <property type="entry name" value="FAD/NAD(P)-binding domain"/>
    <property type="match status" value="1"/>
</dbReference>
<comment type="caution">
    <text evidence="10">The sequence shown here is derived from an EMBL/GenBank/DDBJ whole genome shotgun (WGS) entry which is preliminary data.</text>
</comment>
<evidence type="ECO:0000259" key="9">
    <source>
        <dbReference type="PROSITE" id="PS00624"/>
    </source>
</evidence>
<gene>
    <name evidence="10" type="ORF">VL15_24420</name>
</gene>
<dbReference type="SUPFAM" id="SSF54373">
    <property type="entry name" value="FAD-linked reductases, C-terminal domain"/>
    <property type="match status" value="1"/>
</dbReference>
<feature type="binding site" evidence="6">
    <location>
        <position position="217"/>
    </location>
    <ligand>
        <name>FAD</name>
        <dbReference type="ChEBI" id="CHEBI:57692"/>
    </ligand>
</feature>
<dbReference type="Pfam" id="PF05199">
    <property type="entry name" value="GMC_oxred_C"/>
    <property type="match status" value="1"/>
</dbReference>
<dbReference type="Proteomes" id="UP000036338">
    <property type="component" value="Unassembled WGS sequence"/>
</dbReference>
<evidence type="ECO:0000256" key="6">
    <source>
        <dbReference type="PIRSR" id="PIRSR000137-2"/>
    </source>
</evidence>
<comment type="cofactor">
    <cofactor evidence="1 6">
        <name>FAD</name>
        <dbReference type="ChEBI" id="CHEBI:57692"/>
    </cofactor>
</comment>
<dbReference type="GO" id="GO:0016614">
    <property type="term" value="F:oxidoreductase activity, acting on CH-OH group of donors"/>
    <property type="evidence" value="ECO:0007669"/>
    <property type="project" value="InterPro"/>
</dbReference>
<dbReference type="Gene3D" id="3.30.560.10">
    <property type="entry name" value="Glucose Oxidase, domain 3"/>
    <property type="match status" value="1"/>
</dbReference>
<evidence type="ECO:0000256" key="2">
    <source>
        <dbReference type="ARBA" id="ARBA00010790"/>
    </source>
</evidence>
<feature type="domain" description="Glucose-methanol-choline oxidoreductase N-terminal" evidence="9">
    <location>
        <begin position="252"/>
        <end position="266"/>
    </location>
</feature>
<dbReference type="PIRSF" id="PIRSF000137">
    <property type="entry name" value="Alcohol_oxidase"/>
    <property type="match status" value="1"/>
</dbReference>
<organism evidence="10 11">
    <name type="scientific">Burkholderia cepacia</name>
    <name type="common">Pseudomonas cepacia</name>
    <dbReference type="NCBI Taxonomy" id="292"/>
    <lineage>
        <taxon>Bacteria</taxon>
        <taxon>Pseudomonadati</taxon>
        <taxon>Pseudomonadota</taxon>
        <taxon>Betaproteobacteria</taxon>
        <taxon>Burkholderiales</taxon>
        <taxon>Burkholderiaceae</taxon>
        <taxon>Burkholderia</taxon>
        <taxon>Burkholderia cepacia complex</taxon>
    </lineage>
</organism>
<dbReference type="InterPro" id="IPR007867">
    <property type="entry name" value="GMC_OxRtase_C"/>
</dbReference>
<evidence type="ECO:0000256" key="3">
    <source>
        <dbReference type="ARBA" id="ARBA00022630"/>
    </source>
</evidence>
<dbReference type="PROSITE" id="PS00623">
    <property type="entry name" value="GMC_OXRED_1"/>
    <property type="match status" value="1"/>
</dbReference>
<evidence type="ECO:0000256" key="7">
    <source>
        <dbReference type="RuleBase" id="RU003968"/>
    </source>
</evidence>
<dbReference type="RefSeq" id="WP_048249055.1">
    <property type="nucleotide sequence ID" value="NZ_LDWR01000042.1"/>
</dbReference>
<reference evidence="10 11" key="1">
    <citation type="submission" date="2015-05" db="EMBL/GenBank/DDBJ databases">
        <title>Draft genome of Burkholderia cepacia LK29.</title>
        <authorList>
            <person name="Chan X.Y."/>
        </authorList>
    </citation>
    <scope>NUCLEOTIDE SEQUENCE [LARGE SCALE GENOMIC DNA]</scope>
    <source>
        <strain evidence="10 11">LK29</strain>
    </source>
</reference>
<keyword evidence="3 7" id="KW-0285">Flavoprotein</keyword>
<dbReference type="InterPro" id="IPR012132">
    <property type="entry name" value="GMC_OxRdtase"/>
</dbReference>
<feature type="binding site" evidence="6">
    <location>
        <position position="440"/>
    </location>
    <ligand>
        <name>substrate</name>
    </ligand>
</feature>
<dbReference type="PROSITE" id="PS00624">
    <property type="entry name" value="GMC_OXRED_2"/>
    <property type="match status" value="1"/>
</dbReference>
<dbReference type="Pfam" id="PF00732">
    <property type="entry name" value="GMC_oxred_N"/>
    <property type="match status" value="1"/>
</dbReference>
<dbReference type="Gene3D" id="3.50.50.60">
    <property type="entry name" value="FAD/NAD(P)-binding domain"/>
    <property type="match status" value="1"/>
</dbReference>
<keyword evidence="4 6" id="KW-0274">FAD</keyword>
<evidence type="ECO:0000256" key="5">
    <source>
        <dbReference type="ARBA" id="ARBA00023027"/>
    </source>
</evidence>
<evidence type="ECO:0000256" key="4">
    <source>
        <dbReference type="ARBA" id="ARBA00022827"/>
    </source>
</evidence>
<accession>A0A0J5WMB5</accession>
<comment type="similarity">
    <text evidence="2 7">Belongs to the GMC oxidoreductase family.</text>
</comment>
<evidence type="ECO:0000256" key="1">
    <source>
        <dbReference type="ARBA" id="ARBA00001974"/>
    </source>
</evidence>
<name>A0A0J5WMB5_BURCE</name>
<keyword evidence="5" id="KW-0520">NAD</keyword>
<dbReference type="GO" id="GO:0050660">
    <property type="term" value="F:flavin adenine dinucleotide binding"/>
    <property type="evidence" value="ECO:0007669"/>
    <property type="project" value="InterPro"/>
</dbReference>
<dbReference type="PANTHER" id="PTHR11552:SF147">
    <property type="entry name" value="CHOLINE DEHYDROGENASE, MITOCHONDRIAL"/>
    <property type="match status" value="1"/>
</dbReference>
<evidence type="ECO:0000259" key="8">
    <source>
        <dbReference type="PROSITE" id="PS00623"/>
    </source>
</evidence>
<dbReference type="PATRIC" id="fig|292.27.peg.5239"/>
<dbReference type="AlphaFoldDB" id="A0A0J5WMB5"/>
<dbReference type="EMBL" id="LDWR01000042">
    <property type="protein sequence ID" value="KML53711.1"/>
    <property type="molecule type" value="Genomic_DNA"/>
</dbReference>
<evidence type="ECO:0000313" key="10">
    <source>
        <dbReference type="EMBL" id="KML53711.1"/>
    </source>
</evidence>
<dbReference type="InterPro" id="IPR000172">
    <property type="entry name" value="GMC_OxRdtase_N"/>
</dbReference>
<dbReference type="InterPro" id="IPR036188">
    <property type="entry name" value="FAD/NAD-bd_sf"/>
</dbReference>
<dbReference type="PANTHER" id="PTHR11552">
    <property type="entry name" value="GLUCOSE-METHANOL-CHOLINE GMC OXIDOREDUCTASE"/>
    <property type="match status" value="1"/>
</dbReference>